<name>A0ABS0D8Y7_9NOCA</name>
<evidence type="ECO:0008006" key="3">
    <source>
        <dbReference type="Google" id="ProtNLM"/>
    </source>
</evidence>
<evidence type="ECO:0000313" key="1">
    <source>
        <dbReference type="EMBL" id="MBF6354851.1"/>
    </source>
</evidence>
<dbReference type="SUPFAM" id="SSF88723">
    <property type="entry name" value="PIN domain-like"/>
    <property type="match status" value="1"/>
</dbReference>
<proteinExistence type="predicted"/>
<dbReference type="InterPro" id="IPR029060">
    <property type="entry name" value="PIN-like_dom_sf"/>
</dbReference>
<sequence length="141" mass="14939">MTGYVLDNTVLTAFAQGDDHVANTLAALDENSIRLSVPILELATAQAGLSDDQAASIAGLVTHLPAIELDVLDGTDPARELAHAAAWITDPPDLAAAHTSAVAHRLDWAILTLDPTRWEAVNIQLPWKPRVIQLAEPPDGA</sequence>
<protein>
    <recommendedName>
        <fullName evidence="3">PIN domain-containing protein</fullName>
    </recommendedName>
</protein>
<gene>
    <name evidence="1" type="ORF">IU449_09885</name>
</gene>
<dbReference type="Proteomes" id="UP000707731">
    <property type="component" value="Unassembled WGS sequence"/>
</dbReference>
<comment type="caution">
    <text evidence="1">The sequence shown here is derived from an EMBL/GenBank/DDBJ whole genome shotgun (WGS) entry which is preliminary data.</text>
</comment>
<organism evidence="1 2">
    <name type="scientific">Nocardia higoensis</name>
    <dbReference type="NCBI Taxonomy" id="228599"/>
    <lineage>
        <taxon>Bacteria</taxon>
        <taxon>Bacillati</taxon>
        <taxon>Actinomycetota</taxon>
        <taxon>Actinomycetes</taxon>
        <taxon>Mycobacteriales</taxon>
        <taxon>Nocardiaceae</taxon>
        <taxon>Nocardia</taxon>
    </lineage>
</organism>
<keyword evidence="2" id="KW-1185">Reference proteome</keyword>
<dbReference type="EMBL" id="JADLQN010000001">
    <property type="protein sequence ID" value="MBF6354851.1"/>
    <property type="molecule type" value="Genomic_DNA"/>
</dbReference>
<reference evidence="1 2" key="1">
    <citation type="submission" date="2020-10" db="EMBL/GenBank/DDBJ databases">
        <title>Identification of Nocardia species via Next-generation sequencing and recognition of intraspecies genetic diversity.</title>
        <authorList>
            <person name="Li P."/>
            <person name="Li P."/>
            <person name="Lu B."/>
        </authorList>
    </citation>
    <scope>NUCLEOTIDE SEQUENCE [LARGE SCALE GENOMIC DNA]</scope>
    <source>
        <strain evidence="1 2">BJ06-0143</strain>
    </source>
</reference>
<evidence type="ECO:0000313" key="2">
    <source>
        <dbReference type="Proteomes" id="UP000707731"/>
    </source>
</evidence>
<dbReference type="RefSeq" id="WP_195001539.1">
    <property type="nucleotide sequence ID" value="NZ_JADLQN010000001.1"/>
</dbReference>
<accession>A0ABS0D8Y7</accession>